<accession>I2G564</accession>
<evidence type="ECO:0000313" key="2">
    <source>
        <dbReference type="EMBL" id="CCF54307.1"/>
    </source>
</evidence>
<name>I2G564_USTHO</name>
<comment type="caution">
    <text evidence="2">The sequence shown here is derived from an EMBL/GenBank/DDBJ whole genome shotgun (WGS) entry which is preliminary data.</text>
</comment>
<reference evidence="2 3" key="1">
    <citation type="journal article" date="2012" name="Plant Cell">
        <title>Genome comparison of barley and maize smut fungi reveals targeted loss of RNA silencing components and species-specific presence of transposable elements.</title>
        <authorList>
            <person name="Laurie J.D."/>
            <person name="Ali S."/>
            <person name="Linning R."/>
            <person name="Mannhaupt G."/>
            <person name="Wong P."/>
            <person name="Gueldener U."/>
            <person name="Muensterkoetter M."/>
            <person name="Moore R."/>
            <person name="Kahmann R."/>
            <person name="Bakkeren G."/>
            <person name="Schirawski J."/>
        </authorList>
    </citation>
    <scope>NUCLEOTIDE SEQUENCE [LARGE SCALE GENOMIC DNA]</scope>
    <source>
        <strain evidence="3">Uh4875-4</strain>
    </source>
</reference>
<keyword evidence="3" id="KW-1185">Reference proteome</keyword>
<evidence type="ECO:0000256" key="1">
    <source>
        <dbReference type="SAM" id="MobiDB-lite"/>
    </source>
</evidence>
<dbReference type="EMBL" id="CAGI01000191">
    <property type="protein sequence ID" value="CCF54307.1"/>
    <property type="molecule type" value="Genomic_DNA"/>
</dbReference>
<organism evidence="2 3">
    <name type="scientific">Ustilago hordei</name>
    <name type="common">Barley covered smut fungus</name>
    <dbReference type="NCBI Taxonomy" id="120017"/>
    <lineage>
        <taxon>Eukaryota</taxon>
        <taxon>Fungi</taxon>
        <taxon>Dikarya</taxon>
        <taxon>Basidiomycota</taxon>
        <taxon>Ustilaginomycotina</taxon>
        <taxon>Ustilaginomycetes</taxon>
        <taxon>Ustilaginales</taxon>
        <taxon>Ustilaginaceae</taxon>
        <taxon>Ustilago</taxon>
    </lineage>
</organism>
<proteinExistence type="predicted"/>
<protein>
    <submittedName>
        <fullName evidence="2">Uncharacterized protein</fullName>
    </submittedName>
</protein>
<gene>
    <name evidence="2" type="ORF">UHOR_02007</name>
</gene>
<feature type="region of interest" description="Disordered" evidence="1">
    <location>
        <begin position="34"/>
        <end position="65"/>
    </location>
</feature>
<dbReference type="AlphaFoldDB" id="I2G564"/>
<dbReference type="HOGENOM" id="CLU_1836615_0_0_1"/>
<dbReference type="Proteomes" id="UP000006174">
    <property type="component" value="Unassembled WGS sequence"/>
</dbReference>
<sequence length="140" mass="15220">MSIAAELATPFLIAEIIACQSDCSPQLNSPAGGGLCNHDEMKAAREQDRKPGHTSWPGSNVGEDDSRGVLAVQERDLHFDTPLPNISQIPFESIITLPCSKIAATTVHKLTPDTPSFLRFCSMRYDTLFPMCQSPECITA</sequence>
<evidence type="ECO:0000313" key="3">
    <source>
        <dbReference type="Proteomes" id="UP000006174"/>
    </source>
</evidence>
<feature type="compositionally biased region" description="Basic and acidic residues" evidence="1">
    <location>
        <begin position="37"/>
        <end position="51"/>
    </location>
</feature>